<feature type="transmembrane region" description="Helical" evidence="6">
    <location>
        <begin position="178"/>
        <end position="197"/>
    </location>
</feature>
<dbReference type="RefSeq" id="WP_193004268.1">
    <property type="nucleotide sequence ID" value="NZ_CP040449.1"/>
</dbReference>
<evidence type="ECO:0000256" key="5">
    <source>
        <dbReference type="SAM" id="MobiDB-lite"/>
    </source>
</evidence>
<feature type="transmembrane region" description="Helical" evidence="6">
    <location>
        <begin position="52"/>
        <end position="70"/>
    </location>
</feature>
<protein>
    <submittedName>
        <fullName evidence="8">P-type conjugative transfer protein TrbL</fullName>
    </submittedName>
</protein>
<feature type="region of interest" description="Disordered" evidence="5">
    <location>
        <begin position="434"/>
        <end position="522"/>
    </location>
</feature>
<organism evidence="8 9">
    <name type="scientific">Aeromonas simiae</name>
    <dbReference type="NCBI Taxonomy" id="218936"/>
    <lineage>
        <taxon>Bacteria</taxon>
        <taxon>Pseudomonadati</taxon>
        <taxon>Pseudomonadota</taxon>
        <taxon>Gammaproteobacteria</taxon>
        <taxon>Aeromonadales</taxon>
        <taxon>Aeromonadaceae</taxon>
        <taxon>Aeromonas</taxon>
    </lineage>
</organism>
<dbReference type="AlphaFoldDB" id="A0A5J6WVL0"/>
<gene>
    <name evidence="8" type="primary">trbL</name>
    <name evidence="8" type="ORF">FE240_09055</name>
</gene>
<keyword evidence="9" id="KW-1185">Reference proteome</keyword>
<dbReference type="Proteomes" id="UP000594034">
    <property type="component" value="Chromosome"/>
</dbReference>
<feature type="compositionally biased region" description="Polar residues" evidence="5">
    <location>
        <begin position="499"/>
        <end position="511"/>
    </location>
</feature>
<accession>A0A5J6WVL0</accession>
<dbReference type="EMBL" id="CP040449">
    <property type="protein sequence ID" value="QFI54820.1"/>
    <property type="molecule type" value="Genomic_DNA"/>
</dbReference>
<feature type="compositionally biased region" description="Low complexity" evidence="5">
    <location>
        <begin position="450"/>
        <end position="491"/>
    </location>
</feature>
<feature type="region of interest" description="Disordered" evidence="5">
    <location>
        <begin position="343"/>
        <end position="364"/>
    </location>
</feature>
<feature type="chain" id="PRO_5023898459" evidence="7">
    <location>
        <begin position="24"/>
        <end position="542"/>
    </location>
</feature>
<feature type="transmembrane region" description="Helical" evidence="6">
    <location>
        <begin position="251"/>
        <end position="269"/>
    </location>
</feature>
<evidence type="ECO:0000313" key="8">
    <source>
        <dbReference type="EMBL" id="QFI54820.1"/>
    </source>
</evidence>
<dbReference type="Pfam" id="PF04610">
    <property type="entry name" value="TrbL"/>
    <property type="match status" value="1"/>
</dbReference>
<dbReference type="KEGG" id="asim:FE240_09055"/>
<evidence type="ECO:0000256" key="6">
    <source>
        <dbReference type="SAM" id="Phobius"/>
    </source>
</evidence>
<evidence type="ECO:0000256" key="4">
    <source>
        <dbReference type="ARBA" id="ARBA00023136"/>
    </source>
</evidence>
<evidence type="ECO:0000256" key="3">
    <source>
        <dbReference type="ARBA" id="ARBA00022989"/>
    </source>
</evidence>
<keyword evidence="2 6" id="KW-0812">Transmembrane</keyword>
<sequence length="542" mass="55203">MNNTLLRLAVFLVILLTAKTATAAVQPDGVLDEVAARFLAASSTWGATITDYASWLFWTLVTISMVWTFGQMALRRADIGEFFAEFIKFTIFTGFFWWLLSNGPAFAMSIIDSMRTMGATAAGLPRELTPSEPISIAFDIIVKAGESYSITSPIDNLSIFFISLAILACLAVVAANVLLVLVTAWIMAYAGVFVLGFGGSRWTSDIAISYFRSVLGIGLKLLTMTLLNGVAVSVMDSYYADLSAGTEMRELLVVFVVAFVLALLMHSLPNLIAGLVPGGGAAASSGSSFSAGALIGAAVSAGAAVASGGAALGGAAMAGATNVAGGVSALQAAVEKAQGAMAEGASPDFGGGGGRTGGESSGAGASEFAQAAGLVGASSSGDSSSGIGDRVSRAASLAAGTAGELAKGVGAKMAGKFQDRVSQTAGGRLATSIRESMAQQGSDDVRDNSASDAADANGSAPSFASDSLSGGNSGGWSSQSGGFSGLSSQDQLKARQAHAQWQSLDPQQHTSGVEDFVSDAQIRQQECNDEIASFVNRDRQEP</sequence>
<feature type="signal peptide" evidence="7">
    <location>
        <begin position="1"/>
        <end position="23"/>
    </location>
</feature>
<keyword evidence="7" id="KW-0732">Signal</keyword>
<evidence type="ECO:0000256" key="7">
    <source>
        <dbReference type="SAM" id="SignalP"/>
    </source>
</evidence>
<dbReference type="GO" id="GO:0030255">
    <property type="term" value="P:protein secretion by the type IV secretion system"/>
    <property type="evidence" value="ECO:0007669"/>
    <property type="project" value="InterPro"/>
</dbReference>
<proteinExistence type="predicted"/>
<reference evidence="8 9" key="1">
    <citation type="submission" date="2019-05" db="EMBL/GenBank/DDBJ databases">
        <title>OXA-830, a novel chromosomally encoded expanded-spectrum class D beta-lactamase in Aeromonas simiae.</title>
        <authorList>
            <person name="Zhou W."/>
            <person name="Chen Q."/>
        </authorList>
    </citation>
    <scope>NUCLEOTIDE SEQUENCE [LARGE SCALE GENOMIC DNA]</scope>
    <source>
        <strain evidence="8 9">A6</strain>
    </source>
</reference>
<evidence type="ECO:0000256" key="2">
    <source>
        <dbReference type="ARBA" id="ARBA00022692"/>
    </source>
</evidence>
<feature type="transmembrane region" description="Helical" evidence="6">
    <location>
        <begin position="82"/>
        <end position="100"/>
    </location>
</feature>
<dbReference type="GO" id="GO:0016020">
    <property type="term" value="C:membrane"/>
    <property type="evidence" value="ECO:0007669"/>
    <property type="project" value="UniProtKB-SubCell"/>
</dbReference>
<keyword evidence="3 6" id="KW-1133">Transmembrane helix</keyword>
<name>A0A5J6WVL0_9GAMM</name>
<dbReference type="InterPro" id="IPR007688">
    <property type="entry name" value="Conjugal_tfr_TrbL/VirB6"/>
</dbReference>
<comment type="subcellular location">
    <subcellularLocation>
        <location evidence="1">Membrane</location>
        <topology evidence="1">Multi-pass membrane protein</topology>
    </subcellularLocation>
</comment>
<feature type="transmembrane region" description="Helical" evidence="6">
    <location>
        <begin position="157"/>
        <end position="173"/>
    </location>
</feature>
<dbReference type="InterPro" id="IPR014150">
    <property type="entry name" value="Conjugal_tfr_TrbL"/>
</dbReference>
<feature type="transmembrane region" description="Helical" evidence="6">
    <location>
        <begin position="289"/>
        <end position="312"/>
    </location>
</feature>
<keyword evidence="4 6" id="KW-0472">Membrane</keyword>
<dbReference type="NCBIfam" id="TIGR02783">
    <property type="entry name" value="TrbL_P"/>
    <property type="match status" value="1"/>
</dbReference>
<evidence type="ECO:0000256" key="1">
    <source>
        <dbReference type="ARBA" id="ARBA00004141"/>
    </source>
</evidence>
<evidence type="ECO:0000313" key="9">
    <source>
        <dbReference type="Proteomes" id="UP000594034"/>
    </source>
</evidence>
<feature type="transmembrane region" description="Helical" evidence="6">
    <location>
        <begin position="217"/>
        <end position="239"/>
    </location>
</feature>
<feature type="compositionally biased region" description="Gly residues" evidence="5">
    <location>
        <begin position="349"/>
        <end position="361"/>
    </location>
</feature>